<gene>
    <name evidence="4" type="ORF">SAMN05443638_1082</name>
</gene>
<proteinExistence type="predicted"/>
<dbReference type="Proteomes" id="UP000184035">
    <property type="component" value="Unassembled WGS sequence"/>
</dbReference>
<dbReference type="InterPro" id="IPR050624">
    <property type="entry name" value="HTH-type_Tx_Regulator"/>
</dbReference>
<feature type="DNA-binding region" description="H-T-H motif" evidence="2">
    <location>
        <begin position="29"/>
        <end position="48"/>
    </location>
</feature>
<evidence type="ECO:0000259" key="3">
    <source>
        <dbReference type="PROSITE" id="PS50977"/>
    </source>
</evidence>
<sequence>MPKILQNIDVKIYKEAKELFYNEGYRNVDMKIIAKKSGIAVGTLYNYYPNKKSIFLKILEESWNYTFRDLNSIEDSNKEVIFKKIISILYDDIKKRKGIGINLKKEVDNNDVDFMKMENYIVENLQNIIKNIINKDLINKYSKIIEKITYTILTNLYILIQVDGDNREENINFILEQYESFL</sequence>
<accession>A0A1M4VIH4</accession>
<dbReference type="GO" id="GO:0003677">
    <property type="term" value="F:DNA binding"/>
    <property type="evidence" value="ECO:0007669"/>
    <property type="project" value="UniProtKB-UniRule"/>
</dbReference>
<dbReference type="PANTHER" id="PTHR43479:SF11">
    <property type="entry name" value="ACREF_ENVCD OPERON REPRESSOR-RELATED"/>
    <property type="match status" value="1"/>
</dbReference>
<organism evidence="4 5">
    <name type="scientific">Clostridium fallax</name>
    <dbReference type="NCBI Taxonomy" id="1533"/>
    <lineage>
        <taxon>Bacteria</taxon>
        <taxon>Bacillati</taxon>
        <taxon>Bacillota</taxon>
        <taxon>Clostridia</taxon>
        <taxon>Eubacteriales</taxon>
        <taxon>Clostridiaceae</taxon>
        <taxon>Clostridium</taxon>
    </lineage>
</organism>
<evidence type="ECO:0000313" key="4">
    <source>
        <dbReference type="EMBL" id="SHE68836.1"/>
    </source>
</evidence>
<dbReference type="InterPro" id="IPR001647">
    <property type="entry name" value="HTH_TetR"/>
</dbReference>
<dbReference type="Gene3D" id="1.10.357.10">
    <property type="entry name" value="Tetracycline Repressor, domain 2"/>
    <property type="match status" value="1"/>
</dbReference>
<dbReference type="STRING" id="1533.SAMN05443638_1082"/>
<dbReference type="SUPFAM" id="SSF46689">
    <property type="entry name" value="Homeodomain-like"/>
    <property type="match status" value="1"/>
</dbReference>
<dbReference type="OrthoDB" id="9812993at2"/>
<keyword evidence="5" id="KW-1185">Reference proteome</keyword>
<dbReference type="Pfam" id="PF00440">
    <property type="entry name" value="TetR_N"/>
    <property type="match status" value="1"/>
</dbReference>
<reference evidence="4 5" key="1">
    <citation type="submission" date="2016-11" db="EMBL/GenBank/DDBJ databases">
        <authorList>
            <person name="Jaros S."/>
            <person name="Januszkiewicz K."/>
            <person name="Wedrychowicz H."/>
        </authorList>
    </citation>
    <scope>NUCLEOTIDE SEQUENCE [LARGE SCALE GENOMIC DNA]</scope>
    <source>
        <strain evidence="4 5">DSM 2631</strain>
    </source>
</reference>
<dbReference type="EMBL" id="FQVM01000008">
    <property type="protein sequence ID" value="SHE68836.1"/>
    <property type="molecule type" value="Genomic_DNA"/>
</dbReference>
<evidence type="ECO:0000256" key="2">
    <source>
        <dbReference type="PROSITE-ProRule" id="PRU00335"/>
    </source>
</evidence>
<dbReference type="AlphaFoldDB" id="A0A1M4VIH4"/>
<dbReference type="PROSITE" id="PS50977">
    <property type="entry name" value="HTH_TETR_2"/>
    <property type="match status" value="1"/>
</dbReference>
<feature type="domain" description="HTH tetR-type" evidence="3">
    <location>
        <begin position="6"/>
        <end position="66"/>
    </location>
</feature>
<dbReference type="RefSeq" id="WP_072894594.1">
    <property type="nucleotide sequence ID" value="NZ_FQVM01000008.1"/>
</dbReference>
<dbReference type="InterPro" id="IPR009057">
    <property type="entry name" value="Homeodomain-like_sf"/>
</dbReference>
<keyword evidence="1 2" id="KW-0238">DNA-binding</keyword>
<dbReference type="PRINTS" id="PR00455">
    <property type="entry name" value="HTHTETR"/>
</dbReference>
<evidence type="ECO:0000256" key="1">
    <source>
        <dbReference type="ARBA" id="ARBA00023125"/>
    </source>
</evidence>
<name>A0A1M4VIH4_9CLOT</name>
<protein>
    <submittedName>
        <fullName evidence="4">Transcriptional regulator, TetR family</fullName>
    </submittedName>
</protein>
<evidence type="ECO:0000313" key="5">
    <source>
        <dbReference type="Proteomes" id="UP000184035"/>
    </source>
</evidence>
<dbReference type="PANTHER" id="PTHR43479">
    <property type="entry name" value="ACREF/ENVCD OPERON REPRESSOR-RELATED"/>
    <property type="match status" value="1"/>
</dbReference>